<protein>
    <submittedName>
        <fullName evidence="2">YjbH domain-containing protein</fullName>
    </submittedName>
</protein>
<dbReference type="InterPro" id="IPR010344">
    <property type="entry name" value="YbjH"/>
</dbReference>
<name>A0ABT7EZH4_9RHOB</name>
<feature type="chain" id="PRO_5045801461" evidence="1">
    <location>
        <begin position="29"/>
        <end position="713"/>
    </location>
</feature>
<reference evidence="2 3" key="1">
    <citation type="submission" date="2023-05" db="EMBL/GenBank/DDBJ databases">
        <title>Pseudodonghicola sp. nov.</title>
        <authorList>
            <person name="Huang J."/>
        </authorList>
    </citation>
    <scope>NUCLEOTIDE SEQUENCE [LARGE SCALE GENOMIC DNA]</scope>
    <source>
        <strain evidence="2 3">IC7</strain>
    </source>
</reference>
<sequence length="713" mass="78798">MVSCSGLHRGVVFSLLLTAIATPNRLWAEVDSTYNTYGYPGLIDMPAAVSPPDAELALSFSHFHNNTRSTLTFQFLRRLSASFRYASIQNTHLTSATGAPVIHFRFDRSFSLHYRFRDETPRWPALAVGLNDIIGTGVYASEYVVATKTLRHNVRVTGGIGWGRLGSMNGFSNPLGLFGSNWRHRHQMDLDADTGGELKLGDLFHGDAAFFGGVEWQATPRLKLIAEYSSDSYDSEDGTTFDRRIPLNIGAVYRLRPMTTLAVNYLYGSELGVQLSMALNPKQPPFSGGRDPAPPPVVARGTPAAELLEVSVAEADKPALETRLRDALAAQSIELRGFSLTPTIARVVISGGAPNKTAQNIGRTARILTAILPTQIETFELIPLSHGLAPSQVTLQRRTLEREEFALDGSWASYAQARIAPAEAAALPPETSFKRFRPHIGVYLQPAFFDPDEPLRADFGLQASAQFEPRRGLIFSGSLRKKLIGTLDQSTRTSDSVLPHVRSDGYLYDRDGDPAIPELTAAYYFQPGDDLFGRMTLGYLEPMFGGLSTELLWSRNDSNFAAGIELNYVQQRDFDQLFGFQDYKIVTGHVSGYWSLQGGFDLQLDVGRYLAGDWGSTITVERTFRNGWRLGAFATFTDVSFEDFGEGSFDKGLMLTIPVGWVSGDSTQENYATVIRPLQRDGGARLKVAGRLHEVLRAHQRPGLKNGWGRFWR</sequence>
<dbReference type="Proteomes" id="UP001243757">
    <property type="component" value="Unassembled WGS sequence"/>
</dbReference>
<comment type="caution">
    <text evidence="2">The sequence shown here is derived from an EMBL/GenBank/DDBJ whole genome shotgun (WGS) entry which is preliminary data.</text>
</comment>
<gene>
    <name evidence="2" type="ORF">QO033_08695</name>
</gene>
<dbReference type="EMBL" id="JASNJD010000005">
    <property type="protein sequence ID" value="MDK3017753.1"/>
    <property type="molecule type" value="Genomic_DNA"/>
</dbReference>
<proteinExistence type="predicted"/>
<dbReference type="Pfam" id="PF06082">
    <property type="entry name" value="YjbH"/>
    <property type="match status" value="1"/>
</dbReference>
<feature type="signal peptide" evidence="1">
    <location>
        <begin position="1"/>
        <end position="28"/>
    </location>
</feature>
<evidence type="ECO:0000313" key="2">
    <source>
        <dbReference type="EMBL" id="MDK3017753.1"/>
    </source>
</evidence>
<evidence type="ECO:0000256" key="1">
    <source>
        <dbReference type="SAM" id="SignalP"/>
    </source>
</evidence>
<keyword evidence="3" id="KW-1185">Reference proteome</keyword>
<organism evidence="2 3">
    <name type="scientific">Pseudodonghicola flavimaris</name>
    <dbReference type="NCBI Taxonomy" id="3050036"/>
    <lineage>
        <taxon>Bacteria</taxon>
        <taxon>Pseudomonadati</taxon>
        <taxon>Pseudomonadota</taxon>
        <taxon>Alphaproteobacteria</taxon>
        <taxon>Rhodobacterales</taxon>
        <taxon>Paracoccaceae</taxon>
        <taxon>Pseudodonghicola</taxon>
    </lineage>
</organism>
<dbReference type="RefSeq" id="WP_284480569.1">
    <property type="nucleotide sequence ID" value="NZ_JASNJD010000005.1"/>
</dbReference>
<accession>A0ABT7EZH4</accession>
<keyword evidence="1" id="KW-0732">Signal</keyword>
<evidence type="ECO:0000313" key="3">
    <source>
        <dbReference type="Proteomes" id="UP001243757"/>
    </source>
</evidence>